<feature type="chain" id="PRO_5015160213" evidence="1">
    <location>
        <begin position="18"/>
        <end position="64"/>
    </location>
</feature>
<keyword evidence="1" id="KW-0732">Signal</keyword>
<dbReference type="AlphaFoldDB" id="A0A2P2KY11"/>
<name>A0A2P2KY11_RHIMU</name>
<sequence length="64" mass="7116">MLTVQFVFARILSLTMAKLIWSLEVKRSTSLNQRQVKRLLIGTCSLITTHPSGTSLVIGSLARE</sequence>
<evidence type="ECO:0000313" key="2">
    <source>
        <dbReference type="EMBL" id="MBX10613.1"/>
    </source>
</evidence>
<dbReference type="EMBL" id="GGEC01030129">
    <property type="protein sequence ID" value="MBX10613.1"/>
    <property type="molecule type" value="Transcribed_RNA"/>
</dbReference>
<evidence type="ECO:0000256" key="1">
    <source>
        <dbReference type="SAM" id="SignalP"/>
    </source>
</evidence>
<protein>
    <submittedName>
        <fullName evidence="2">Uncharacterized protein LOC105649546 isoform X2</fullName>
    </submittedName>
</protein>
<reference evidence="2" key="1">
    <citation type="submission" date="2018-02" db="EMBL/GenBank/DDBJ databases">
        <title>Rhizophora mucronata_Transcriptome.</title>
        <authorList>
            <person name="Meera S.P."/>
            <person name="Sreeshan A."/>
            <person name="Augustine A."/>
        </authorList>
    </citation>
    <scope>NUCLEOTIDE SEQUENCE</scope>
    <source>
        <tissue evidence="2">Leaf</tissue>
    </source>
</reference>
<organism evidence="2">
    <name type="scientific">Rhizophora mucronata</name>
    <name type="common">Asiatic mangrove</name>
    <dbReference type="NCBI Taxonomy" id="61149"/>
    <lineage>
        <taxon>Eukaryota</taxon>
        <taxon>Viridiplantae</taxon>
        <taxon>Streptophyta</taxon>
        <taxon>Embryophyta</taxon>
        <taxon>Tracheophyta</taxon>
        <taxon>Spermatophyta</taxon>
        <taxon>Magnoliopsida</taxon>
        <taxon>eudicotyledons</taxon>
        <taxon>Gunneridae</taxon>
        <taxon>Pentapetalae</taxon>
        <taxon>rosids</taxon>
        <taxon>fabids</taxon>
        <taxon>Malpighiales</taxon>
        <taxon>Rhizophoraceae</taxon>
        <taxon>Rhizophora</taxon>
    </lineage>
</organism>
<accession>A0A2P2KY11</accession>
<feature type="signal peptide" evidence="1">
    <location>
        <begin position="1"/>
        <end position="17"/>
    </location>
</feature>
<proteinExistence type="predicted"/>